<dbReference type="SUPFAM" id="SSF51197">
    <property type="entry name" value="Clavaminate synthase-like"/>
    <property type="match status" value="1"/>
</dbReference>
<dbReference type="Proteomes" id="UP001143309">
    <property type="component" value="Unassembled WGS sequence"/>
</dbReference>
<reference evidence="1" key="2">
    <citation type="submission" date="2023-01" db="EMBL/GenBank/DDBJ databases">
        <authorList>
            <person name="Sun Q."/>
            <person name="Evtushenko L."/>
        </authorList>
    </citation>
    <scope>NUCLEOTIDE SEQUENCE</scope>
    <source>
        <strain evidence="1">VKM B-2748</strain>
    </source>
</reference>
<evidence type="ECO:0008006" key="3">
    <source>
        <dbReference type="Google" id="ProtNLM"/>
    </source>
</evidence>
<protein>
    <recommendedName>
        <fullName evidence="3">Phytanoyl-CoA dioxygenase</fullName>
    </recommendedName>
</protein>
<dbReference type="Gene3D" id="2.60.120.620">
    <property type="entry name" value="q2cbj1_9rhob like domain"/>
    <property type="match status" value="1"/>
</dbReference>
<dbReference type="Pfam" id="PF05721">
    <property type="entry name" value="PhyH"/>
    <property type="match status" value="1"/>
</dbReference>
<dbReference type="GO" id="GO:0016706">
    <property type="term" value="F:2-oxoglutarate-dependent dioxygenase activity"/>
    <property type="evidence" value="ECO:0007669"/>
    <property type="project" value="UniProtKB-ARBA"/>
</dbReference>
<evidence type="ECO:0000313" key="1">
    <source>
        <dbReference type="EMBL" id="GLK79977.1"/>
    </source>
</evidence>
<proteinExistence type="predicted"/>
<dbReference type="InterPro" id="IPR008775">
    <property type="entry name" value="Phytyl_CoA_dOase-like"/>
</dbReference>
<organism evidence="1 2">
    <name type="scientific">Methylopila turkensis</name>
    <dbReference type="NCBI Taxonomy" id="1437816"/>
    <lineage>
        <taxon>Bacteria</taxon>
        <taxon>Pseudomonadati</taxon>
        <taxon>Pseudomonadota</taxon>
        <taxon>Alphaproteobacteria</taxon>
        <taxon>Hyphomicrobiales</taxon>
        <taxon>Methylopilaceae</taxon>
        <taxon>Methylopila</taxon>
    </lineage>
</organism>
<accession>A0A9W6N735</accession>
<dbReference type="EMBL" id="BSFL01000002">
    <property type="protein sequence ID" value="GLK79977.1"/>
    <property type="molecule type" value="Genomic_DNA"/>
</dbReference>
<name>A0A9W6N735_9HYPH</name>
<gene>
    <name evidence="1" type="ORF">GCM10008174_17180</name>
</gene>
<reference evidence="1" key="1">
    <citation type="journal article" date="2014" name="Int. J. Syst. Evol. Microbiol.">
        <title>Complete genome sequence of Corynebacterium casei LMG S-19264T (=DSM 44701T), isolated from a smear-ripened cheese.</title>
        <authorList>
            <consortium name="US DOE Joint Genome Institute (JGI-PGF)"/>
            <person name="Walter F."/>
            <person name="Albersmeier A."/>
            <person name="Kalinowski J."/>
            <person name="Ruckert C."/>
        </authorList>
    </citation>
    <scope>NUCLEOTIDE SEQUENCE</scope>
    <source>
        <strain evidence="1">VKM B-2748</strain>
    </source>
</reference>
<evidence type="ECO:0000313" key="2">
    <source>
        <dbReference type="Proteomes" id="UP001143309"/>
    </source>
</evidence>
<sequence>MSSGLREQLTADGACVVRRVVSGDEIAGIAREFTEGLRGTRGSLPGSAIERLIAPAGALGALATALSGREMRPVRVVQFDKTAADNWITPWHQDRTIAVAERRDVEGYGPWSVKGGVVHVEPPAELLDGMLTLRLFVDPCGSDQGPVSIALGSHRLGRVPAAEVADRAKAAPELIATGEAGDVLAMRLLALHASGRSRSTSPRRVLHVDYAPEPLPPPLRWAME</sequence>
<dbReference type="RefSeq" id="WP_346433366.1">
    <property type="nucleotide sequence ID" value="NZ_BSFL01000002.1"/>
</dbReference>
<keyword evidence="2" id="KW-1185">Reference proteome</keyword>
<comment type="caution">
    <text evidence="1">The sequence shown here is derived from an EMBL/GenBank/DDBJ whole genome shotgun (WGS) entry which is preliminary data.</text>
</comment>
<dbReference type="AlphaFoldDB" id="A0A9W6N735"/>